<proteinExistence type="predicted"/>
<protein>
    <submittedName>
        <fullName evidence="4">DUF1254 domain-containing protein</fullName>
    </submittedName>
</protein>
<dbReference type="Pfam" id="PF06742">
    <property type="entry name" value="DUF1214"/>
    <property type="match status" value="1"/>
</dbReference>
<dbReference type="Gene3D" id="2.60.40.1610">
    <property type="entry name" value="Domain of unknown function DUF1254"/>
    <property type="match status" value="1"/>
</dbReference>
<dbReference type="RefSeq" id="WP_408511406.1">
    <property type="nucleotide sequence ID" value="NZ_JAQQDR010000007.1"/>
</dbReference>
<comment type="caution">
    <text evidence="4">The sequence shown here is derived from an EMBL/GenBank/DDBJ whole genome shotgun (WGS) entry which is preliminary data.</text>
</comment>
<sequence>MSMKPSRAVACAMLIAALPNVHAQTVQSAPVRVTVDNFPRSESDRYFSLTVKRGGFGKFFHGREFVPVGSKTVVRPNRDTLYSSAVFDLDAGPVTVTLPDAGTRYMSLAVFDEDGHVFGVYHGGASHTFNRKDIGTRYVLLGVRTLVDPDKSDDAKQAWTLQDAIRVEQPNGPGRFEVPGWDTASQDTIRKLLIALGTTIPDSQRMFGTAAEVDPVRHLIGSAIAWGGIPEKDAYYQLVTPERNDGTTAYRLDMSNVPVDAFWSVTVYDAAGDLHPNPDNAYSVNSLTAKKSPGGSTAIRFGDCTASATNCIAIMPGWNYMVRFYRPRTEILDGKWTLPEAKPIS</sequence>
<dbReference type="InterPro" id="IPR037049">
    <property type="entry name" value="DUF1214_C_sf"/>
</dbReference>
<dbReference type="InterPro" id="IPR037050">
    <property type="entry name" value="DUF1254_sf"/>
</dbReference>
<gene>
    <name evidence="4" type="ORF">PQR03_19310</name>
</gene>
<feature type="domain" description="DUF1254" evidence="3">
    <location>
        <begin position="57"/>
        <end position="125"/>
    </location>
</feature>
<evidence type="ECO:0000313" key="5">
    <source>
        <dbReference type="Proteomes" id="UP001629274"/>
    </source>
</evidence>
<dbReference type="EMBL" id="JAQQDR010000007">
    <property type="protein sequence ID" value="MFM0240282.1"/>
    <property type="molecule type" value="Genomic_DNA"/>
</dbReference>
<dbReference type="Gene3D" id="2.60.120.600">
    <property type="entry name" value="Domain of unknown function DUF1214, C-terminal domain"/>
    <property type="match status" value="1"/>
</dbReference>
<dbReference type="InterPro" id="IPR010621">
    <property type="entry name" value="DUF1214"/>
</dbReference>
<evidence type="ECO:0000259" key="2">
    <source>
        <dbReference type="Pfam" id="PF06742"/>
    </source>
</evidence>
<name>A0ABW9BJW1_9BURK</name>
<feature type="chain" id="PRO_5045302205" evidence="1">
    <location>
        <begin position="24"/>
        <end position="345"/>
    </location>
</feature>
<dbReference type="PANTHER" id="PTHR36509">
    <property type="entry name" value="BLL3101 PROTEIN"/>
    <property type="match status" value="1"/>
</dbReference>
<reference evidence="4 5" key="1">
    <citation type="journal article" date="2024" name="Chem. Sci.">
        <title>Discovery of megapolipeptins by genome mining of a Burkholderiales bacteria collection.</title>
        <authorList>
            <person name="Paulo B.S."/>
            <person name="Recchia M.J.J."/>
            <person name="Lee S."/>
            <person name="Fergusson C.H."/>
            <person name="Romanowski S.B."/>
            <person name="Hernandez A."/>
            <person name="Krull N."/>
            <person name="Liu D.Y."/>
            <person name="Cavanagh H."/>
            <person name="Bos A."/>
            <person name="Gray C.A."/>
            <person name="Murphy B.T."/>
            <person name="Linington R.G."/>
            <person name="Eustaquio A.S."/>
        </authorList>
    </citation>
    <scope>NUCLEOTIDE SEQUENCE [LARGE SCALE GENOMIC DNA]</scope>
    <source>
        <strain evidence="4 5">RL17-351-BIE-A</strain>
    </source>
</reference>
<keyword evidence="5" id="KW-1185">Reference proteome</keyword>
<dbReference type="SUPFAM" id="SSF160935">
    <property type="entry name" value="VPA0735-like"/>
    <property type="match status" value="1"/>
</dbReference>
<dbReference type="PANTHER" id="PTHR36509:SF3">
    <property type="entry name" value="SIGNAL PEPTIDE PROTEIN"/>
    <property type="match status" value="1"/>
</dbReference>
<dbReference type="InterPro" id="IPR010679">
    <property type="entry name" value="DUF1254"/>
</dbReference>
<organism evidence="4 5">
    <name type="scientific">Paraburkholderia phytofirmans</name>
    <dbReference type="NCBI Taxonomy" id="261302"/>
    <lineage>
        <taxon>Bacteria</taxon>
        <taxon>Pseudomonadati</taxon>
        <taxon>Pseudomonadota</taxon>
        <taxon>Betaproteobacteria</taxon>
        <taxon>Burkholderiales</taxon>
        <taxon>Burkholderiaceae</taxon>
        <taxon>Paraburkholderia</taxon>
    </lineage>
</organism>
<feature type="domain" description="DUF1214" evidence="2">
    <location>
        <begin position="243"/>
        <end position="328"/>
    </location>
</feature>
<dbReference type="Pfam" id="PF06863">
    <property type="entry name" value="DUF1254"/>
    <property type="match status" value="1"/>
</dbReference>
<keyword evidence="1" id="KW-0732">Signal</keyword>
<evidence type="ECO:0000313" key="4">
    <source>
        <dbReference type="EMBL" id="MFM0240282.1"/>
    </source>
</evidence>
<evidence type="ECO:0000259" key="3">
    <source>
        <dbReference type="Pfam" id="PF06863"/>
    </source>
</evidence>
<dbReference type="Proteomes" id="UP001629274">
    <property type="component" value="Unassembled WGS sequence"/>
</dbReference>
<evidence type="ECO:0000256" key="1">
    <source>
        <dbReference type="SAM" id="SignalP"/>
    </source>
</evidence>
<feature type="signal peptide" evidence="1">
    <location>
        <begin position="1"/>
        <end position="23"/>
    </location>
</feature>
<accession>A0ABW9BJW1</accession>